<dbReference type="Pfam" id="PF00578">
    <property type="entry name" value="AhpC-TSA"/>
    <property type="match status" value="1"/>
</dbReference>
<proteinExistence type="predicted"/>
<keyword evidence="3" id="KW-0812">Transmembrane</keyword>
<sequence length="190" mass="21026">MTARRLFAAVLGAVLLLMAGCSSPGGSSFNFVAPGGQTDIRYEGAERQPLPELAGEDLFDQDKRIAVSDYRGKVVVVNIWGQWCGPCRTEAPEMQKVQDRMRDQGVQVLGVDVRDFDRAAPQDFMRNRGLTYPSIYDPSGRSLLQLTGYPRNVVPSTIVVDRQGRVAAVYLRELLAEDLLPVVRELAAER</sequence>
<gene>
    <name evidence="8" type="ORF">ACFS2C_01245</name>
</gene>
<keyword evidence="5" id="KW-0676">Redox-active center</keyword>
<dbReference type="PANTHER" id="PTHR42852:SF6">
    <property type="entry name" value="THIOL:DISULFIDE INTERCHANGE PROTEIN DSBE"/>
    <property type="match status" value="1"/>
</dbReference>
<dbReference type="PROSITE" id="PS51352">
    <property type="entry name" value="THIOREDOXIN_2"/>
    <property type="match status" value="1"/>
</dbReference>
<dbReference type="PROSITE" id="PS00194">
    <property type="entry name" value="THIOREDOXIN_1"/>
    <property type="match status" value="1"/>
</dbReference>
<keyword evidence="6" id="KW-0732">Signal</keyword>
<evidence type="ECO:0000313" key="9">
    <source>
        <dbReference type="Proteomes" id="UP001597478"/>
    </source>
</evidence>
<dbReference type="CDD" id="cd02966">
    <property type="entry name" value="TlpA_like_family"/>
    <property type="match status" value="1"/>
</dbReference>
<evidence type="ECO:0000256" key="4">
    <source>
        <dbReference type="ARBA" id="ARBA00023157"/>
    </source>
</evidence>
<keyword evidence="2" id="KW-0201">Cytochrome c-type biogenesis</keyword>
<dbReference type="PROSITE" id="PS51257">
    <property type="entry name" value="PROKAR_LIPOPROTEIN"/>
    <property type="match status" value="1"/>
</dbReference>
<dbReference type="Gene3D" id="3.40.30.10">
    <property type="entry name" value="Glutaredoxin"/>
    <property type="match status" value="1"/>
</dbReference>
<comment type="subcellular location">
    <subcellularLocation>
        <location evidence="1">Cell envelope</location>
    </subcellularLocation>
</comment>
<name>A0ABW5W365_9PSEU</name>
<dbReference type="RefSeq" id="WP_377387589.1">
    <property type="nucleotide sequence ID" value="NZ_JBHSAN010000008.1"/>
</dbReference>
<protein>
    <submittedName>
        <fullName evidence="8">TlpA family protein disulfide reductase</fullName>
    </submittedName>
</protein>
<evidence type="ECO:0000256" key="1">
    <source>
        <dbReference type="ARBA" id="ARBA00004196"/>
    </source>
</evidence>
<feature type="signal peptide" evidence="6">
    <location>
        <begin position="1"/>
        <end position="19"/>
    </location>
</feature>
<dbReference type="EMBL" id="JBHUOF010000001">
    <property type="protein sequence ID" value="MFD2798016.1"/>
    <property type="molecule type" value="Genomic_DNA"/>
</dbReference>
<reference evidence="9" key="1">
    <citation type="journal article" date="2019" name="Int. J. Syst. Evol. Microbiol.">
        <title>The Global Catalogue of Microorganisms (GCM) 10K type strain sequencing project: providing services to taxonomists for standard genome sequencing and annotation.</title>
        <authorList>
            <consortium name="The Broad Institute Genomics Platform"/>
            <consortium name="The Broad Institute Genome Sequencing Center for Infectious Disease"/>
            <person name="Wu L."/>
            <person name="Ma J."/>
        </authorList>
    </citation>
    <scope>NUCLEOTIDE SEQUENCE [LARGE SCALE GENOMIC DNA]</scope>
    <source>
        <strain evidence="9">IBRC-M 10906</strain>
    </source>
</reference>
<dbReference type="SUPFAM" id="SSF52833">
    <property type="entry name" value="Thioredoxin-like"/>
    <property type="match status" value="1"/>
</dbReference>
<keyword evidence="9" id="KW-1185">Reference proteome</keyword>
<dbReference type="InterPro" id="IPR013766">
    <property type="entry name" value="Thioredoxin_domain"/>
</dbReference>
<feature type="chain" id="PRO_5047502840" evidence="6">
    <location>
        <begin position="20"/>
        <end position="190"/>
    </location>
</feature>
<dbReference type="InterPro" id="IPR000866">
    <property type="entry name" value="AhpC/TSA"/>
</dbReference>
<evidence type="ECO:0000256" key="3">
    <source>
        <dbReference type="ARBA" id="ARBA00022968"/>
    </source>
</evidence>
<keyword evidence="3" id="KW-0735">Signal-anchor</keyword>
<evidence type="ECO:0000259" key="7">
    <source>
        <dbReference type="PROSITE" id="PS51352"/>
    </source>
</evidence>
<accession>A0ABW5W365</accession>
<organism evidence="8 9">
    <name type="scientific">Prauserella oleivorans</name>
    <dbReference type="NCBI Taxonomy" id="1478153"/>
    <lineage>
        <taxon>Bacteria</taxon>
        <taxon>Bacillati</taxon>
        <taxon>Actinomycetota</taxon>
        <taxon>Actinomycetes</taxon>
        <taxon>Pseudonocardiales</taxon>
        <taxon>Pseudonocardiaceae</taxon>
        <taxon>Prauserella</taxon>
    </lineage>
</organism>
<comment type="caution">
    <text evidence="8">The sequence shown here is derived from an EMBL/GenBank/DDBJ whole genome shotgun (WGS) entry which is preliminary data.</text>
</comment>
<dbReference type="InterPro" id="IPR036249">
    <property type="entry name" value="Thioredoxin-like_sf"/>
</dbReference>
<evidence type="ECO:0000256" key="5">
    <source>
        <dbReference type="ARBA" id="ARBA00023284"/>
    </source>
</evidence>
<keyword evidence="4" id="KW-1015">Disulfide bond</keyword>
<dbReference type="InterPro" id="IPR050553">
    <property type="entry name" value="Thioredoxin_ResA/DsbE_sf"/>
</dbReference>
<dbReference type="Proteomes" id="UP001597478">
    <property type="component" value="Unassembled WGS sequence"/>
</dbReference>
<feature type="domain" description="Thioredoxin" evidence="7">
    <location>
        <begin position="44"/>
        <end position="188"/>
    </location>
</feature>
<evidence type="ECO:0000256" key="6">
    <source>
        <dbReference type="SAM" id="SignalP"/>
    </source>
</evidence>
<dbReference type="InterPro" id="IPR017937">
    <property type="entry name" value="Thioredoxin_CS"/>
</dbReference>
<evidence type="ECO:0000313" key="8">
    <source>
        <dbReference type="EMBL" id="MFD2798016.1"/>
    </source>
</evidence>
<dbReference type="PANTHER" id="PTHR42852">
    <property type="entry name" value="THIOL:DISULFIDE INTERCHANGE PROTEIN DSBE"/>
    <property type="match status" value="1"/>
</dbReference>
<evidence type="ECO:0000256" key="2">
    <source>
        <dbReference type="ARBA" id="ARBA00022748"/>
    </source>
</evidence>